<reference evidence="4 5" key="2">
    <citation type="journal article" date="2017" name="Front. Plant Sci.">
        <title>Gene Classification and Mining of Molecular Markers Useful in Red Clover (Trifolium pratense) Breeding.</title>
        <authorList>
            <person name="Istvanek J."/>
            <person name="Dluhosova J."/>
            <person name="Dluhos P."/>
            <person name="Patkova L."/>
            <person name="Nedelnik J."/>
            <person name="Repkova J."/>
        </authorList>
    </citation>
    <scope>NUCLEOTIDE SEQUENCE [LARGE SCALE GENOMIC DNA]</scope>
    <source>
        <strain evidence="5">cv. Tatra</strain>
        <tissue evidence="4">Young leaves</tissue>
    </source>
</reference>
<gene>
    <name evidence="4" type="ORF">L195_g045241</name>
</gene>
<evidence type="ECO:0000256" key="2">
    <source>
        <dbReference type="ARBA" id="ARBA00022737"/>
    </source>
</evidence>
<dbReference type="Pfam" id="PF13041">
    <property type="entry name" value="PPR_2"/>
    <property type="match status" value="2"/>
</dbReference>
<dbReference type="InterPro" id="IPR050872">
    <property type="entry name" value="PPR_P_subfamily"/>
</dbReference>
<dbReference type="AlphaFoldDB" id="A0A2K3MEB2"/>
<feature type="repeat" description="PPR" evidence="3">
    <location>
        <begin position="91"/>
        <end position="125"/>
    </location>
</feature>
<dbReference type="EMBL" id="ASHM01058741">
    <property type="protein sequence ID" value="PNX89124.1"/>
    <property type="molecule type" value="Genomic_DNA"/>
</dbReference>
<organism evidence="4 5">
    <name type="scientific">Trifolium pratense</name>
    <name type="common">Red clover</name>
    <dbReference type="NCBI Taxonomy" id="57577"/>
    <lineage>
        <taxon>Eukaryota</taxon>
        <taxon>Viridiplantae</taxon>
        <taxon>Streptophyta</taxon>
        <taxon>Embryophyta</taxon>
        <taxon>Tracheophyta</taxon>
        <taxon>Spermatophyta</taxon>
        <taxon>Magnoliopsida</taxon>
        <taxon>eudicotyledons</taxon>
        <taxon>Gunneridae</taxon>
        <taxon>Pentapetalae</taxon>
        <taxon>rosids</taxon>
        <taxon>fabids</taxon>
        <taxon>Fabales</taxon>
        <taxon>Fabaceae</taxon>
        <taxon>Papilionoideae</taxon>
        <taxon>50 kb inversion clade</taxon>
        <taxon>NPAAA clade</taxon>
        <taxon>Hologalegina</taxon>
        <taxon>IRL clade</taxon>
        <taxon>Trifolieae</taxon>
        <taxon>Trifolium</taxon>
    </lineage>
</organism>
<accession>A0A2K3MEB2</accession>
<comment type="caution">
    <text evidence="4">The sequence shown here is derived from an EMBL/GenBank/DDBJ whole genome shotgun (WGS) entry which is preliminary data.</text>
</comment>
<dbReference type="Pfam" id="PF01535">
    <property type="entry name" value="PPR"/>
    <property type="match status" value="1"/>
</dbReference>
<feature type="repeat" description="PPR" evidence="3">
    <location>
        <begin position="15"/>
        <end position="49"/>
    </location>
</feature>
<evidence type="ECO:0000313" key="5">
    <source>
        <dbReference type="Proteomes" id="UP000236291"/>
    </source>
</evidence>
<dbReference type="InterPro" id="IPR002885">
    <property type="entry name" value="PPR_rpt"/>
</dbReference>
<keyword evidence="2" id="KW-0677">Repeat</keyword>
<dbReference type="InterPro" id="IPR011990">
    <property type="entry name" value="TPR-like_helical_dom_sf"/>
</dbReference>
<feature type="non-terminal residue" evidence="4">
    <location>
        <position position="149"/>
    </location>
</feature>
<dbReference type="PANTHER" id="PTHR46128">
    <property type="entry name" value="MITOCHONDRIAL GROUP I INTRON SPLICING FACTOR CCM1"/>
    <property type="match status" value="1"/>
</dbReference>
<reference evidence="4 5" key="1">
    <citation type="journal article" date="2014" name="Am. J. Bot.">
        <title>Genome assembly and annotation for red clover (Trifolium pratense; Fabaceae).</title>
        <authorList>
            <person name="Istvanek J."/>
            <person name="Jaros M."/>
            <person name="Krenek A."/>
            <person name="Repkova J."/>
        </authorList>
    </citation>
    <scope>NUCLEOTIDE SEQUENCE [LARGE SCALE GENOMIC DNA]</scope>
    <source>
        <strain evidence="5">cv. Tatra</strain>
        <tissue evidence="4">Young leaves</tissue>
    </source>
</reference>
<protein>
    <submittedName>
        <fullName evidence="4">Pentatricopeptide (PPR) repeat protein</fullName>
    </submittedName>
</protein>
<name>A0A2K3MEB2_TRIPR</name>
<proteinExistence type="inferred from homology"/>
<comment type="similarity">
    <text evidence="1">Belongs to the PPR family. P subfamily.</text>
</comment>
<dbReference type="Gene3D" id="1.25.40.10">
    <property type="entry name" value="Tetratricopeptide repeat domain"/>
    <property type="match status" value="2"/>
</dbReference>
<dbReference type="Proteomes" id="UP000236291">
    <property type="component" value="Unassembled WGS sequence"/>
</dbReference>
<evidence type="ECO:0000313" key="4">
    <source>
        <dbReference type="EMBL" id="PNX89124.1"/>
    </source>
</evidence>
<dbReference type="PROSITE" id="PS51375">
    <property type="entry name" value="PPR"/>
    <property type="match status" value="2"/>
</dbReference>
<dbReference type="NCBIfam" id="TIGR00756">
    <property type="entry name" value="PPR"/>
    <property type="match status" value="2"/>
</dbReference>
<dbReference type="STRING" id="57577.A0A2K3MEB2"/>
<evidence type="ECO:0000256" key="1">
    <source>
        <dbReference type="ARBA" id="ARBA00007626"/>
    </source>
</evidence>
<dbReference type="PANTHER" id="PTHR46128:SF211">
    <property type="entry name" value="PENTACOTRIPEPTIDE-REPEAT REGION OF PRORP DOMAIN-CONTAINING PROTEIN"/>
    <property type="match status" value="1"/>
</dbReference>
<evidence type="ECO:0000256" key="3">
    <source>
        <dbReference type="PROSITE-ProRule" id="PRU00708"/>
    </source>
</evidence>
<sequence length="149" mass="16931">MHFHHHVVAYGFVLNQVSYGTLIDGFCKIGKTRAALQVLRQLKWKSVKPSVVMYTTIIDTMCKDKLVRVGQLEEAIGLLNEMVVLRKLKADVYILNILLDALCKEGKVKEAKIVLAMMMKQGVQPDNGWGESLMLESFLKRRMIEVNLP</sequence>